<gene>
    <name evidence="1" type="ORF">ACAOBT_LOCUS31743</name>
</gene>
<sequence length="85" mass="9841">MEFFVSSQTLSVSTYLDPRFKNLAFRNHYTADDIKKTVTEIIVEKINEVTRENQKKPEEQLIKETPVDDAEADIFGDFDKIVAQT</sequence>
<keyword evidence="2" id="KW-1185">Reference proteome</keyword>
<reference evidence="1" key="1">
    <citation type="submission" date="2022-03" db="EMBL/GenBank/DDBJ databases">
        <authorList>
            <person name="Sayadi A."/>
        </authorList>
    </citation>
    <scope>NUCLEOTIDE SEQUENCE</scope>
</reference>
<evidence type="ECO:0000313" key="1">
    <source>
        <dbReference type="EMBL" id="CAH2010746.1"/>
    </source>
</evidence>
<dbReference type="OrthoDB" id="8065296at2759"/>
<comment type="caution">
    <text evidence="1">The sequence shown here is derived from an EMBL/GenBank/DDBJ whole genome shotgun (WGS) entry which is preliminary data.</text>
</comment>
<dbReference type="AlphaFoldDB" id="A0A9P0Q4W3"/>
<name>A0A9P0Q4W3_ACAOB</name>
<proteinExistence type="predicted"/>
<evidence type="ECO:0000313" key="2">
    <source>
        <dbReference type="Proteomes" id="UP001152888"/>
    </source>
</evidence>
<organism evidence="1 2">
    <name type="scientific">Acanthoscelides obtectus</name>
    <name type="common">Bean weevil</name>
    <name type="synonym">Bruchus obtectus</name>
    <dbReference type="NCBI Taxonomy" id="200917"/>
    <lineage>
        <taxon>Eukaryota</taxon>
        <taxon>Metazoa</taxon>
        <taxon>Ecdysozoa</taxon>
        <taxon>Arthropoda</taxon>
        <taxon>Hexapoda</taxon>
        <taxon>Insecta</taxon>
        <taxon>Pterygota</taxon>
        <taxon>Neoptera</taxon>
        <taxon>Endopterygota</taxon>
        <taxon>Coleoptera</taxon>
        <taxon>Polyphaga</taxon>
        <taxon>Cucujiformia</taxon>
        <taxon>Chrysomeloidea</taxon>
        <taxon>Chrysomelidae</taxon>
        <taxon>Bruchinae</taxon>
        <taxon>Bruchini</taxon>
        <taxon>Acanthoscelides</taxon>
    </lineage>
</organism>
<dbReference type="EMBL" id="CAKOFQ010008001">
    <property type="protein sequence ID" value="CAH2010746.1"/>
    <property type="molecule type" value="Genomic_DNA"/>
</dbReference>
<protein>
    <submittedName>
        <fullName evidence="1">Uncharacterized protein</fullName>
    </submittedName>
</protein>
<accession>A0A9P0Q4W3</accession>
<dbReference type="Proteomes" id="UP001152888">
    <property type="component" value="Unassembled WGS sequence"/>
</dbReference>